<evidence type="ECO:0000313" key="2">
    <source>
        <dbReference type="Proteomes" id="UP001558613"/>
    </source>
</evidence>
<keyword evidence="2" id="KW-1185">Reference proteome</keyword>
<reference evidence="1 2" key="1">
    <citation type="submission" date="2023-09" db="EMBL/GenBank/DDBJ databases">
        <authorList>
            <person name="Wang M."/>
        </authorList>
    </citation>
    <scope>NUCLEOTIDE SEQUENCE [LARGE SCALE GENOMIC DNA]</scope>
    <source>
        <strain evidence="1">GT-2023</strain>
        <tissue evidence="1">Liver</tissue>
    </source>
</reference>
<comment type="caution">
    <text evidence="1">The sequence shown here is derived from an EMBL/GenBank/DDBJ whole genome shotgun (WGS) entry which is preliminary data.</text>
</comment>
<accession>A0ABR3L573</accession>
<feature type="non-terminal residue" evidence="1">
    <location>
        <position position="1"/>
    </location>
</feature>
<sequence>TRSKQTQAFILDNGPDATKYVLAFQFSEGDVCKLAEPKFKTHDDLLHTEREQFEIVKRCRRGSAVIFCDMHCNAAGHHKANEENSRCFCGFMPPMSLTLMLWPSVL</sequence>
<name>A0ABR3L573_9TELE</name>
<evidence type="ECO:0000313" key="1">
    <source>
        <dbReference type="EMBL" id="KAL1246909.1"/>
    </source>
</evidence>
<dbReference type="Proteomes" id="UP001558613">
    <property type="component" value="Unassembled WGS sequence"/>
</dbReference>
<gene>
    <name evidence="1" type="ORF">QQF64_034720</name>
</gene>
<proteinExistence type="predicted"/>
<protein>
    <submittedName>
        <fullName evidence="1">Uncharacterized protein</fullName>
    </submittedName>
</protein>
<organism evidence="1 2">
    <name type="scientific">Cirrhinus molitorella</name>
    <name type="common">mud carp</name>
    <dbReference type="NCBI Taxonomy" id="172907"/>
    <lineage>
        <taxon>Eukaryota</taxon>
        <taxon>Metazoa</taxon>
        <taxon>Chordata</taxon>
        <taxon>Craniata</taxon>
        <taxon>Vertebrata</taxon>
        <taxon>Euteleostomi</taxon>
        <taxon>Actinopterygii</taxon>
        <taxon>Neopterygii</taxon>
        <taxon>Teleostei</taxon>
        <taxon>Ostariophysi</taxon>
        <taxon>Cypriniformes</taxon>
        <taxon>Cyprinidae</taxon>
        <taxon>Labeoninae</taxon>
        <taxon>Labeonini</taxon>
        <taxon>Cirrhinus</taxon>
    </lineage>
</organism>
<dbReference type="EMBL" id="JAYMGO010000064">
    <property type="protein sequence ID" value="KAL1246909.1"/>
    <property type="molecule type" value="Genomic_DNA"/>
</dbReference>